<dbReference type="EMBL" id="JAULSW010000003">
    <property type="protein sequence ID" value="KAK3386692.1"/>
    <property type="molecule type" value="Genomic_DNA"/>
</dbReference>
<reference evidence="2" key="1">
    <citation type="journal article" date="2023" name="Mol. Phylogenet. Evol.">
        <title>Genome-scale phylogeny and comparative genomics of the fungal order Sordariales.</title>
        <authorList>
            <person name="Hensen N."/>
            <person name="Bonometti L."/>
            <person name="Westerberg I."/>
            <person name="Brannstrom I.O."/>
            <person name="Guillou S."/>
            <person name="Cros-Aarteil S."/>
            <person name="Calhoun S."/>
            <person name="Haridas S."/>
            <person name="Kuo A."/>
            <person name="Mondo S."/>
            <person name="Pangilinan J."/>
            <person name="Riley R."/>
            <person name="LaButti K."/>
            <person name="Andreopoulos B."/>
            <person name="Lipzen A."/>
            <person name="Chen C."/>
            <person name="Yan M."/>
            <person name="Daum C."/>
            <person name="Ng V."/>
            <person name="Clum A."/>
            <person name="Steindorff A."/>
            <person name="Ohm R.A."/>
            <person name="Martin F."/>
            <person name="Silar P."/>
            <person name="Natvig D.O."/>
            <person name="Lalanne C."/>
            <person name="Gautier V."/>
            <person name="Ament-Velasquez S.L."/>
            <person name="Kruys A."/>
            <person name="Hutchinson M.I."/>
            <person name="Powell A.J."/>
            <person name="Barry K."/>
            <person name="Miller A.N."/>
            <person name="Grigoriev I.V."/>
            <person name="Debuchy R."/>
            <person name="Gladieux P."/>
            <person name="Hiltunen Thoren M."/>
            <person name="Johannesson H."/>
        </authorList>
    </citation>
    <scope>NUCLEOTIDE SEQUENCE</scope>
    <source>
        <strain evidence="2">CBS 232.78</strain>
    </source>
</reference>
<name>A0AAE0U0S4_9PEZI</name>
<dbReference type="InterPro" id="IPR058525">
    <property type="entry name" value="DUF8212"/>
</dbReference>
<feature type="non-terminal residue" evidence="2">
    <location>
        <position position="188"/>
    </location>
</feature>
<sequence>MPLLYGEGTKAFVRLQEEIMKRIPDLSFLLWSTQQPKLFLRKNKLWAFYLGPISDNPKAFIDSFNTRPLMVEGGGDESHVTSLGLSLRLRVAGTLAPWLCFAFCSQDHKGFKPVSKLLNSSFSGFKSLRSVWIPLVSDSMRPQLKIRAPRWFRTSFPSTFVIWRLRTELAFRCDGKGKAGEALDPVES</sequence>
<comment type="caution">
    <text evidence="2">The sequence shown here is derived from an EMBL/GenBank/DDBJ whole genome shotgun (WGS) entry which is preliminary data.</text>
</comment>
<reference evidence="2" key="2">
    <citation type="submission" date="2023-06" db="EMBL/GenBank/DDBJ databases">
        <authorList>
            <consortium name="Lawrence Berkeley National Laboratory"/>
            <person name="Haridas S."/>
            <person name="Hensen N."/>
            <person name="Bonometti L."/>
            <person name="Westerberg I."/>
            <person name="Brannstrom I.O."/>
            <person name="Guillou S."/>
            <person name="Cros-Aarteil S."/>
            <person name="Calhoun S."/>
            <person name="Kuo A."/>
            <person name="Mondo S."/>
            <person name="Pangilinan J."/>
            <person name="Riley R."/>
            <person name="LaButti K."/>
            <person name="Andreopoulos B."/>
            <person name="Lipzen A."/>
            <person name="Chen C."/>
            <person name="Yanf M."/>
            <person name="Daum C."/>
            <person name="Ng V."/>
            <person name="Clum A."/>
            <person name="Steindorff A."/>
            <person name="Ohm R."/>
            <person name="Martin F."/>
            <person name="Silar P."/>
            <person name="Natvig D."/>
            <person name="Lalanne C."/>
            <person name="Gautier V."/>
            <person name="Ament-velasquez S.L."/>
            <person name="Kruys A."/>
            <person name="Hutchinson M.I."/>
            <person name="Powell A.J."/>
            <person name="Barry K."/>
            <person name="Miller A.N."/>
            <person name="Grigoriev I.V."/>
            <person name="Debuchy R."/>
            <person name="Gladieux P."/>
            <person name="Thoren M.H."/>
            <person name="Johannesson H."/>
        </authorList>
    </citation>
    <scope>NUCLEOTIDE SEQUENCE</scope>
    <source>
        <strain evidence="2">CBS 232.78</strain>
    </source>
</reference>
<dbReference type="Proteomes" id="UP001285441">
    <property type="component" value="Unassembled WGS sequence"/>
</dbReference>
<accession>A0AAE0U0S4</accession>
<evidence type="ECO:0000259" key="1">
    <source>
        <dbReference type="Pfam" id="PF26640"/>
    </source>
</evidence>
<dbReference type="AlphaFoldDB" id="A0AAE0U0S4"/>
<protein>
    <recommendedName>
        <fullName evidence="1">DUF8212 domain-containing protein</fullName>
    </recommendedName>
</protein>
<dbReference type="Pfam" id="PF26640">
    <property type="entry name" value="DUF8212"/>
    <property type="match status" value="1"/>
</dbReference>
<gene>
    <name evidence="2" type="ORF">B0H63DRAFT_468246</name>
</gene>
<evidence type="ECO:0000313" key="3">
    <source>
        <dbReference type="Proteomes" id="UP001285441"/>
    </source>
</evidence>
<feature type="domain" description="DUF8212" evidence="1">
    <location>
        <begin position="10"/>
        <end position="35"/>
    </location>
</feature>
<organism evidence="2 3">
    <name type="scientific">Podospora didyma</name>
    <dbReference type="NCBI Taxonomy" id="330526"/>
    <lineage>
        <taxon>Eukaryota</taxon>
        <taxon>Fungi</taxon>
        <taxon>Dikarya</taxon>
        <taxon>Ascomycota</taxon>
        <taxon>Pezizomycotina</taxon>
        <taxon>Sordariomycetes</taxon>
        <taxon>Sordariomycetidae</taxon>
        <taxon>Sordariales</taxon>
        <taxon>Podosporaceae</taxon>
        <taxon>Podospora</taxon>
    </lineage>
</organism>
<proteinExistence type="predicted"/>
<evidence type="ECO:0000313" key="2">
    <source>
        <dbReference type="EMBL" id="KAK3386692.1"/>
    </source>
</evidence>
<keyword evidence="3" id="KW-1185">Reference proteome</keyword>